<dbReference type="STRING" id="1165094.RINTHH_16910"/>
<dbReference type="Proteomes" id="UP000053051">
    <property type="component" value="Unassembled WGS sequence"/>
</dbReference>
<evidence type="ECO:0000256" key="1">
    <source>
        <dbReference type="SAM" id="Phobius"/>
    </source>
</evidence>
<protein>
    <recommendedName>
        <fullName evidence="4">DUF4281 domain-containing protein</fullName>
    </recommendedName>
</protein>
<name>M1X639_9NOST</name>
<keyword evidence="1" id="KW-0812">Transmembrane</keyword>
<reference evidence="2 3" key="1">
    <citation type="submission" date="2012-05" db="EMBL/GenBank/DDBJ databases">
        <authorList>
            <person name="Hilton J."/>
        </authorList>
    </citation>
    <scope>NUCLEOTIDE SEQUENCE [LARGE SCALE GENOMIC DNA]</scope>
    <source>
        <strain evidence="2 3">HH01</strain>
    </source>
</reference>
<organism evidence="2 3">
    <name type="scientific">Richelia intracellularis HH01</name>
    <dbReference type="NCBI Taxonomy" id="1165094"/>
    <lineage>
        <taxon>Bacteria</taxon>
        <taxon>Bacillati</taxon>
        <taxon>Cyanobacteriota</taxon>
        <taxon>Cyanophyceae</taxon>
        <taxon>Nostocales</taxon>
        <taxon>Nostocaceae</taxon>
        <taxon>Richelia</taxon>
    </lineage>
</organism>
<dbReference type="InterPro" id="IPR025461">
    <property type="entry name" value="ABA4-like"/>
</dbReference>
<evidence type="ECO:0000313" key="3">
    <source>
        <dbReference type="Proteomes" id="UP000053051"/>
    </source>
</evidence>
<feature type="transmembrane region" description="Helical" evidence="1">
    <location>
        <begin position="64"/>
        <end position="81"/>
    </location>
</feature>
<gene>
    <name evidence="2" type="ORF">RINTHH_16910</name>
</gene>
<comment type="caution">
    <text evidence="2">The sequence shown here is derived from an EMBL/GenBank/DDBJ whole genome shotgun (WGS) entry which is preliminary data.</text>
</comment>
<proteinExistence type="predicted"/>
<evidence type="ECO:0008006" key="4">
    <source>
        <dbReference type="Google" id="ProtNLM"/>
    </source>
</evidence>
<dbReference type="EMBL" id="CAIY01000068">
    <property type="protein sequence ID" value="CCH67846.1"/>
    <property type="molecule type" value="Genomic_DNA"/>
</dbReference>
<dbReference type="PANTHER" id="PTHR34543:SF1">
    <property type="entry name" value="PROTEIN ABA DEFICIENT 4, CHLOROPLASTIC"/>
    <property type="match status" value="1"/>
</dbReference>
<accession>M1X639</accession>
<dbReference type="Pfam" id="PF14108">
    <property type="entry name" value="ABA4-like"/>
    <property type="match status" value="1"/>
</dbReference>
<keyword evidence="1" id="KW-1133">Transmembrane helix</keyword>
<keyword evidence="1" id="KW-0472">Membrane</keyword>
<reference evidence="3" key="2">
    <citation type="submission" date="2016-01" db="EMBL/GenBank/DDBJ databases">
        <title>Diatom-associated endosymboitic cyanobacterium lacks core nitrogen metabolism enzymes.</title>
        <authorList>
            <person name="Hilton J.A."/>
            <person name="Foster R.A."/>
            <person name="Tripp H.J."/>
            <person name="Carter B.J."/>
            <person name="Zehr J.P."/>
            <person name="Villareal T.A."/>
        </authorList>
    </citation>
    <scope>NUCLEOTIDE SEQUENCE [LARGE SCALE GENOMIC DNA]</scope>
    <source>
        <strain evidence="3">HH01</strain>
    </source>
</reference>
<evidence type="ECO:0000313" key="2">
    <source>
        <dbReference type="EMBL" id="CCH67846.1"/>
    </source>
</evidence>
<dbReference type="PANTHER" id="PTHR34543">
    <property type="entry name" value="PROTEIN ABA DEFICIENT 4, CHLOROPLASTIC"/>
    <property type="match status" value="1"/>
</dbReference>
<feature type="transmembrane region" description="Helical" evidence="1">
    <location>
        <begin position="88"/>
        <end position="110"/>
    </location>
</feature>
<keyword evidence="3" id="KW-1185">Reference proteome</keyword>
<sequence length="130" mass="14846">MIFLPNWQITRKMMSSYLPFVALSLAYFYLLVNCITLESAQALINPKLSDITVFFTDETATATGWVHFLALDLFMGRWVYWKGQQTGVWTVHSITLCLLAGPLGLLSHIITDWVRKTFFSKSFISETPTT</sequence>
<dbReference type="AlphaFoldDB" id="M1X639"/>